<protein>
    <submittedName>
        <fullName evidence="1">Uncharacterized protein</fullName>
    </submittedName>
</protein>
<dbReference type="AlphaFoldDB" id="A0AAE3J4C3"/>
<organism evidence="1 2">
    <name type="scientific">Fusicatenibacter faecihominis</name>
    <dbReference type="NCBI Taxonomy" id="2881276"/>
    <lineage>
        <taxon>Bacteria</taxon>
        <taxon>Bacillati</taxon>
        <taxon>Bacillota</taxon>
        <taxon>Clostridia</taxon>
        <taxon>Lachnospirales</taxon>
        <taxon>Lachnospiraceae</taxon>
        <taxon>Fusicatenibacter</taxon>
    </lineage>
</organism>
<proteinExistence type="predicted"/>
<sequence length="166" mass="19373">MSCGHKEYVCTTISVEMYRRYTEIMERNDSDSISDAFEANTKILMTVFGARQREVEEADPEDVLSAVKEIHFMMQDVITKKFLDLNPEHPEKIQKEKSAFDAYDEENGYNDEDPGENLWKICRENVDRIVKICINLMKNSYQQCIEADIMSLLDHAAFEIRTVDEK</sequence>
<dbReference type="RefSeq" id="WP_227613927.1">
    <property type="nucleotide sequence ID" value="NZ_JAJEPR010000001.1"/>
</dbReference>
<reference evidence="1 2" key="1">
    <citation type="submission" date="2021-10" db="EMBL/GenBank/DDBJ databases">
        <title>Anaerobic single-cell dispensing facilitates the cultivation of human gut bacteria.</title>
        <authorList>
            <person name="Afrizal A."/>
        </authorList>
    </citation>
    <scope>NUCLEOTIDE SEQUENCE [LARGE SCALE GENOMIC DNA]</scope>
    <source>
        <strain evidence="1 2">CLA-AA-H277</strain>
    </source>
</reference>
<dbReference type="EMBL" id="JAJEPR010000001">
    <property type="protein sequence ID" value="MCC2188294.1"/>
    <property type="molecule type" value="Genomic_DNA"/>
</dbReference>
<dbReference type="Proteomes" id="UP001197875">
    <property type="component" value="Unassembled WGS sequence"/>
</dbReference>
<gene>
    <name evidence="1" type="ORF">LKD71_00420</name>
</gene>
<evidence type="ECO:0000313" key="1">
    <source>
        <dbReference type="EMBL" id="MCC2188294.1"/>
    </source>
</evidence>
<keyword evidence="2" id="KW-1185">Reference proteome</keyword>
<evidence type="ECO:0000313" key="2">
    <source>
        <dbReference type="Proteomes" id="UP001197875"/>
    </source>
</evidence>
<accession>A0AAE3J4C3</accession>
<name>A0AAE3J4C3_9FIRM</name>
<comment type="caution">
    <text evidence="1">The sequence shown here is derived from an EMBL/GenBank/DDBJ whole genome shotgun (WGS) entry which is preliminary data.</text>
</comment>